<dbReference type="SUPFAM" id="SSF56112">
    <property type="entry name" value="Protein kinase-like (PK-like)"/>
    <property type="match status" value="1"/>
</dbReference>
<protein>
    <submittedName>
        <fullName evidence="3">Protein kinase domain-containing protein</fullName>
    </submittedName>
</protein>
<reference evidence="3" key="1">
    <citation type="submission" date="2022-11" db="UniProtKB">
        <authorList>
            <consortium name="WormBaseParasite"/>
        </authorList>
    </citation>
    <scope>IDENTIFICATION</scope>
</reference>
<dbReference type="InterPro" id="IPR011009">
    <property type="entry name" value="Kinase-like_dom_sf"/>
</dbReference>
<sequence length="262" mass="30775">MIGLPPDVRNIYLIDFGMARKYIDNKGKLMKVRPGKVRFRGTYRYCASDSHKGIEYEYRVFNKTLCLILSIFEILHLTDFSFEGRHHDLICWFYGLVEMRMGYLPWYQWETDKRELYKIKKGISPYKWLRQIEPEYLNLYERLTSLFYDMTPQYGLYKQIFINLLAKNKMNVKSPFQWESISPDAADFDHLRYRSVYKQVKHGLCHTVSERAALLKKSPTATVISAKKSPDFDSSISGTETEGSASRRADRSRVVQGSLLIN</sequence>
<dbReference type="WBParaSite" id="nRc.2.0.1.t38836-RA">
    <property type="protein sequence ID" value="nRc.2.0.1.t38836-RA"/>
    <property type="gene ID" value="nRc.2.0.1.g38836"/>
</dbReference>
<dbReference type="Proteomes" id="UP000887565">
    <property type="component" value="Unplaced"/>
</dbReference>
<dbReference type="InterPro" id="IPR050235">
    <property type="entry name" value="CK1_Ser-Thr_kinase"/>
</dbReference>
<evidence type="ECO:0000313" key="2">
    <source>
        <dbReference type="Proteomes" id="UP000887565"/>
    </source>
</evidence>
<evidence type="ECO:0000313" key="3">
    <source>
        <dbReference type="WBParaSite" id="nRc.2.0.1.t38836-RA"/>
    </source>
</evidence>
<feature type="region of interest" description="Disordered" evidence="1">
    <location>
        <begin position="230"/>
        <end position="262"/>
    </location>
</feature>
<dbReference type="AlphaFoldDB" id="A0A915KM10"/>
<feature type="compositionally biased region" description="Polar residues" evidence="1">
    <location>
        <begin position="232"/>
        <end position="243"/>
    </location>
</feature>
<organism evidence="2 3">
    <name type="scientific">Romanomermis culicivorax</name>
    <name type="common">Nematode worm</name>
    <dbReference type="NCBI Taxonomy" id="13658"/>
    <lineage>
        <taxon>Eukaryota</taxon>
        <taxon>Metazoa</taxon>
        <taxon>Ecdysozoa</taxon>
        <taxon>Nematoda</taxon>
        <taxon>Enoplea</taxon>
        <taxon>Dorylaimia</taxon>
        <taxon>Mermithida</taxon>
        <taxon>Mermithoidea</taxon>
        <taxon>Mermithidae</taxon>
        <taxon>Romanomermis</taxon>
    </lineage>
</organism>
<dbReference type="PANTHER" id="PTHR11909">
    <property type="entry name" value="CASEIN KINASE-RELATED"/>
    <property type="match status" value="1"/>
</dbReference>
<name>A0A915KM10_ROMCU</name>
<accession>A0A915KM10</accession>
<keyword evidence="2" id="KW-1185">Reference proteome</keyword>
<proteinExistence type="predicted"/>
<evidence type="ECO:0000256" key="1">
    <source>
        <dbReference type="SAM" id="MobiDB-lite"/>
    </source>
</evidence>
<dbReference type="Gene3D" id="1.10.510.10">
    <property type="entry name" value="Transferase(Phosphotransferase) domain 1"/>
    <property type="match status" value="1"/>
</dbReference>